<evidence type="ECO:0000313" key="3">
    <source>
        <dbReference type="Proteomes" id="UP000051256"/>
    </source>
</evidence>
<dbReference type="EMBL" id="AYZR01000004">
    <property type="protein sequence ID" value="KRM94514.1"/>
    <property type="molecule type" value="Genomic_DNA"/>
</dbReference>
<organism evidence="2 3">
    <name type="scientific">Lentilactobacillus senioris DSM 24302 = JCM 17472</name>
    <dbReference type="NCBI Taxonomy" id="1423802"/>
    <lineage>
        <taxon>Bacteria</taxon>
        <taxon>Bacillati</taxon>
        <taxon>Bacillota</taxon>
        <taxon>Bacilli</taxon>
        <taxon>Lactobacillales</taxon>
        <taxon>Lactobacillaceae</taxon>
        <taxon>Lentilactobacillus</taxon>
    </lineage>
</organism>
<feature type="domain" description="DUF1659" evidence="1">
    <location>
        <begin position="3"/>
        <end position="65"/>
    </location>
</feature>
<evidence type="ECO:0000259" key="1">
    <source>
        <dbReference type="Pfam" id="PF07872"/>
    </source>
</evidence>
<evidence type="ECO:0000313" key="2">
    <source>
        <dbReference type="EMBL" id="KRM94514.1"/>
    </source>
</evidence>
<dbReference type="RefSeq" id="WP_054670818.1">
    <property type="nucleotide sequence ID" value="NZ_AYZR01000004.1"/>
</dbReference>
<keyword evidence="3" id="KW-1185">Reference proteome</keyword>
<proteinExistence type="predicted"/>
<sequence length="66" mass="7209">MKKQWLKSSMTVISVGEKEDKTLKRTFSHLKQDATAEQLAGFQTALETLIIGQVSGLNITDSSVVA</sequence>
<dbReference type="InterPro" id="IPR012454">
    <property type="entry name" value="DUF1659"/>
</dbReference>
<dbReference type="STRING" id="1423802.FC56_GL001471"/>
<dbReference type="AlphaFoldDB" id="A0A0R2CTT3"/>
<dbReference type="PATRIC" id="fig|1423802.4.peg.1489"/>
<dbReference type="Proteomes" id="UP000051256">
    <property type="component" value="Unassembled WGS sequence"/>
</dbReference>
<reference evidence="2 3" key="1">
    <citation type="journal article" date="2015" name="Genome Announc.">
        <title>Expanding the biotechnology potential of lactobacilli through comparative genomics of 213 strains and associated genera.</title>
        <authorList>
            <person name="Sun Z."/>
            <person name="Harris H.M."/>
            <person name="McCann A."/>
            <person name="Guo C."/>
            <person name="Argimon S."/>
            <person name="Zhang W."/>
            <person name="Yang X."/>
            <person name="Jeffery I.B."/>
            <person name="Cooney J.C."/>
            <person name="Kagawa T.F."/>
            <person name="Liu W."/>
            <person name="Song Y."/>
            <person name="Salvetti E."/>
            <person name="Wrobel A."/>
            <person name="Rasinkangas P."/>
            <person name="Parkhill J."/>
            <person name="Rea M.C."/>
            <person name="O'Sullivan O."/>
            <person name="Ritari J."/>
            <person name="Douillard F.P."/>
            <person name="Paul Ross R."/>
            <person name="Yang R."/>
            <person name="Briner A.E."/>
            <person name="Felis G.E."/>
            <person name="de Vos W.M."/>
            <person name="Barrangou R."/>
            <person name="Klaenhammer T.R."/>
            <person name="Caufield P.W."/>
            <person name="Cui Y."/>
            <person name="Zhang H."/>
            <person name="O'Toole P.W."/>
        </authorList>
    </citation>
    <scope>NUCLEOTIDE SEQUENCE [LARGE SCALE GENOMIC DNA]</scope>
    <source>
        <strain evidence="2 3">DSM 24302</strain>
    </source>
</reference>
<comment type="caution">
    <text evidence="2">The sequence shown here is derived from an EMBL/GenBank/DDBJ whole genome shotgun (WGS) entry which is preliminary data.</text>
</comment>
<protein>
    <recommendedName>
        <fullName evidence="1">DUF1659 domain-containing protein</fullName>
    </recommendedName>
</protein>
<dbReference type="Pfam" id="PF07872">
    <property type="entry name" value="DUF1659"/>
    <property type="match status" value="1"/>
</dbReference>
<accession>A0A0R2CTT3</accession>
<name>A0A0R2CTT3_9LACO</name>
<gene>
    <name evidence="2" type="ORF">FC56_GL001471</name>
</gene>